<sequence length="159" mass="17179">MASWVPLSPPRFRYAIALFAFNALSPSALLGDGGPLWPATTLPRVMASATAPTSGRAGRCRLALAGWPLTVAPCRRTAGNRPLQPYHGRHNPLLLAAAPAALAAADSPCNPCRWPGHGRSPLKRAWPWPVAPFPHCLHYENATRIRRMIVRDSISSHAI</sequence>
<organism evidence="1 2">
    <name type="scientific">Ensete ventricosum</name>
    <name type="common">Abyssinian banana</name>
    <name type="synonym">Musa ensete</name>
    <dbReference type="NCBI Taxonomy" id="4639"/>
    <lineage>
        <taxon>Eukaryota</taxon>
        <taxon>Viridiplantae</taxon>
        <taxon>Streptophyta</taxon>
        <taxon>Embryophyta</taxon>
        <taxon>Tracheophyta</taxon>
        <taxon>Spermatophyta</taxon>
        <taxon>Magnoliopsida</taxon>
        <taxon>Liliopsida</taxon>
        <taxon>Zingiberales</taxon>
        <taxon>Musaceae</taxon>
        <taxon>Ensete</taxon>
    </lineage>
</organism>
<evidence type="ECO:0000313" key="1">
    <source>
        <dbReference type="EMBL" id="RRT47996.1"/>
    </source>
</evidence>
<dbReference type="Proteomes" id="UP000287651">
    <property type="component" value="Unassembled WGS sequence"/>
</dbReference>
<dbReference type="EMBL" id="AMZH03014230">
    <property type="protein sequence ID" value="RRT47996.1"/>
    <property type="molecule type" value="Genomic_DNA"/>
</dbReference>
<gene>
    <name evidence="1" type="ORF">B296_00013064</name>
</gene>
<proteinExistence type="predicted"/>
<reference evidence="1 2" key="1">
    <citation type="journal article" date="2014" name="Agronomy (Basel)">
        <title>A Draft Genome Sequence for Ensete ventricosum, the Drought-Tolerant Tree Against Hunger.</title>
        <authorList>
            <person name="Harrison J."/>
            <person name="Moore K.A."/>
            <person name="Paszkiewicz K."/>
            <person name="Jones T."/>
            <person name="Grant M."/>
            <person name="Ambacheew D."/>
            <person name="Muzemil S."/>
            <person name="Studholme D.J."/>
        </authorList>
    </citation>
    <scope>NUCLEOTIDE SEQUENCE [LARGE SCALE GENOMIC DNA]</scope>
</reference>
<comment type="caution">
    <text evidence="1">The sequence shown here is derived from an EMBL/GenBank/DDBJ whole genome shotgun (WGS) entry which is preliminary data.</text>
</comment>
<accession>A0A426Y8H3</accession>
<dbReference type="AlphaFoldDB" id="A0A426Y8H3"/>
<evidence type="ECO:0000313" key="2">
    <source>
        <dbReference type="Proteomes" id="UP000287651"/>
    </source>
</evidence>
<name>A0A426Y8H3_ENSVE</name>
<protein>
    <submittedName>
        <fullName evidence="1">Uncharacterized protein</fullName>
    </submittedName>
</protein>